<dbReference type="InterPro" id="IPR000453">
    <property type="entry name" value="Chorismate_synth"/>
</dbReference>
<keyword evidence="14" id="KW-1185">Reference proteome</keyword>
<comment type="pathway">
    <text evidence="1 11 12">Metabolic intermediate biosynthesis; chorismate biosynthesis; chorismate from D-erythrose 4-phosphate and phosphoenolpyruvate: step 7/7.</text>
</comment>
<dbReference type="GO" id="GO:0009073">
    <property type="term" value="P:aromatic amino acid family biosynthetic process"/>
    <property type="evidence" value="ECO:0007669"/>
    <property type="project" value="UniProtKB-KW"/>
</dbReference>
<organism evidence="13 14">
    <name type="scientific">Alkalibacter rhizosphaerae</name>
    <dbReference type="NCBI Taxonomy" id="2815577"/>
    <lineage>
        <taxon>Bacteria</taxon>
        <taxon>Bacillati</taxon>
        <taxon>Bacillota</taxon>
        <taxon>Clostridia</taxon>
        <taxon>Eubacteriales</taxon>
        <taxon>Eubacteriaceae</taxon>
        <taxon>Alkalibacter</taxon>
    </lineage>
</organism>
<comment type="catalytic activity">
    <reaction evidence="11 12">
        <text>5-O-(1-carboxyvinyl)-3-phosphoshikimate = chorismate + phosphate</text>
        <dbReference type="Rhea" id="RHEA:21020"/>
        <dbReference type="ChEBI" id="CHEBI:29748"/>
        <dbReference type="ChEBI" id="CHEBI:43474"/>
        <dbReference type="ChEBI" id="CHEBI:57701"/>
        <dbReference type="EC" id="4.2.3.5"/>
    </reaction>
</comment>
<reference evidence="13" key="1">
    <citation type="submission" date="2021-03" db="EMBL/GenBank/DDBJ databases">
        <title>Alkalibacter marinus sp. nov., isolated from tidal flat sediment.</title>
        <authorList>
            <person name="Namirimu T."/>
            <person name="Yang J.-A."/>
            <person name="Yang S.-H."/>
            <person name="Kim Y.-J."/>
            <person name="Kwon K.K."/>
        </authorList>
    </citation>
    <scope>NUCLEOTIDE SEQUENCE</scope>
    <source>
        <strain evidence="13">ES005</strain>
    </source>
</reference>
<sequence length="351" mass="38610">MSSTWGNKIRFSIFGESHGPAIGGVLDGLPPGMELDMDFIQQQMDRRKPGQDRFSTKRKETDQVEILSGFFEGKTTGTPLAFIIRNEDNRSRDYAALKSKMRPGHADWTGHLRYQGYNDYRGGGHFSGRITAPFVFYGAVAKQYLLENYGIQIVSRIASIGNVEDEVLDHLSADPLELLKKLKNQPFPVMEEAAGTSMKQVIDDARNQQDSVGGVVECMGFHIPAGVGSPFFDSLESTISHLIFSVPATKAALKGSQANDVFYYDEEGRMQAKTNHNGGIQGGISNGLPLVFRVAFKPTPSISKEQETVDIENKENVALSIQGRHDPCIVPRALPVVESCMAIALLEELVI</sequence>
<dbReference type="SUPFAM" id="SSF103263">
    <property type="entry name" value="Chorismate synthase, AroC"/>
    <property type="match status" value="1"/>
</dbReference>
<evidence type="ECO:0000313" key="13">
    <source>
        <dbReference type="EMBL" id="QSX07900.1"/>
    </source>
</evidence>
<dbReference type="EC" id="4.2.3.5" evidence="3 11"/>
<evidence type="ECO:0000256" key="8">
    <source>
        <dbReference type="ARBA" id="ARBA00022857"/>
    </source>
</evidence>
<dbReference type="PROSITE" id="PS00787">
    <property type="entry name" value="CHORISMATE_SYNTHASE_1"/>
    <property type="match status" value="1"/>
</dbReference>
<dbReference type="Proteomes" id="UP000663499">
    <property type="component" value="Chromosome"/>
</dbReference>
<gene>
    <name evidence="11 13" type="primary">aroC</name>
    <name evidence="13" type="ORF">J0B03_08785</name>
</gene>
<keyword evidence="9 11" id="KW-0057">Aromatic amino acid biosynthesis</keyword>
<dbReference type="RefSeq" id="WP_207299242.1">
    <property type="nucleotide sequence ID" value="NZ_CP071444.1"/>
</dbReference>
<dbReference type="GO" id="GO:0005829">
    <property type="term" value="C:cytosol"/>
    <property type="evidence" value="ECO:0007669"/>
    <property type="project" value="TreeGrafter"/>
</dbReference>
<feature type="binding site" evidence="11">
    <location>
        <position position="47"/>
    </location>
    <ligand>
        <name>NADP(+)</name>
        <dbReference type="ChEBI" id="CHEBI:58349"/>
    </ligand>
</feature>
<keyword evidence="5 11" id="KW-0285">Flavoprotein</keyword>
<dbReference type="PIRSF" id="PIRSF001456">
    <property type="entry name" value="Chorismate_synth"/>
    <property type="match status" value="1"/>
</dbReference>
<feature type="binding site" evidence="11">
    <location>
        <begin position="125"/>
        <end position="127"/>
    </location>
    <ligand>
        <name>FMN</name>
        <dbReference type="ChEBI" id="CHEBI:58210"/>
    </ligand>
</feature>
<feature type="binding site" evidence="11">
    <location>
        <position position="282"/>
    </location>
    <ligand>
        <name>FMN</name>
        <dbReference type="ChEBI" id="CHEBI:58210"/>
    </ligand>
</feature>
<dbReference type="EMBL" id="CP071444">
    <property type="protein sequence ID" value="QSX07900.1"/>
    <property type="molecule type" value="Genomic_DNA"/>
</dbReference>
<evidence type="ECO:0000256" key="2">
    <source>
        <dbReference type="ARBA" id="ARBA00008014"/>
    </source>
</evidence>
<evidence type="ECO:0000256" key="1">
    <source>
        <dbReference type="ARBA" id="ARBA00005044"/>
    </source>
</evidence>
<dbReference type="CDD" id="cd07304">
    <property type="entry name" value="Chorismate_synthase"/>
    <property type="match status" value="1"/>
</dbReference>
<comment type="caution">
    <text evidence="11">Lacks conserved residue(s) required for the propagation of feature annotation.</text>
</comment>
<dbReference type="AlphaFoldDB" id="A0A975AHV9"/>
<evidence type="ECO:0000256" key="11">
    <source>
        <dbReference type="HAMAP-Rule" id="MF_00300"/>
    </source>
</evidence>
<keyword evidence="4 11" id="KW-0028">Amino-acid biosynthesis</keyword>
<comment type="subunit">
    <text evidence="11">Homotetramer.</text>
</comment>
<evidence type="ECO:0000256" key="4">
    <source>
        <dbReference type="ARBA" id="ARBA00022605"/>
    </source>
</evidence>
<dbReference type="GO" id="GO:0010181">
    <property type="term" value="F:FMN binding"/>
    <property type="evidence" value="ECO:0007669"/>
    <property type="project" value="TreeGrafter"/>
</dbReference>
<evidence type="ECO:0000256" key="12">
    <source>
        <dbReference type="RuleBase" id="RU000605"/>
    </source>
</evidence>
<dbReference type="GO" id="GO:0009423">
    <property type="term" value="P:chorismate biosynthetic process"/>
    <property type="evidence" value="ECO:0007669"/>
    <property type="project" value="UniProtKB-UniRule"/>
</dbReference>
<dbReference type="Gene3D" id="3.60.150.10">
    <property type="entry name" value="Chorismate synthase AroC"/>
    <property type="match status" value="1"/>
</dbReference>
<dbReference type="KEGG" id="alka:J0B03_08785"/>
<dbReference type="PANTHER" id="PTHR21085:SF0">
    <property type="entry name" value="CHORISMATE SYNTHASE"/>
    <property type="match status" value="1"/>
</dbReference>
<dbReference type="PANTHER" id="PTHR21085">
    <property type="entry name" value="CHORISMATE SYNTHASE"/>
    <property type="match status" value="1"/>
</dbReference>
<keyword evidence="8 11" id="KW-0521">NADP</keyword>
<dbReference type="Pfam" id="PF01264">
    <property type="entry name" value="Chorismate_synt"/>
    <property type="match status" value="1"/>
</dbReference>
<dbReference type="PROSITE" id="PS00788">
    <property type="entry name" value="CHORISMATE_SYNTHASE_2"/>
    <property type="match status" value="1"/>
</dbReference>
<dbReference type="NCBIfam" id="TIGR00033">
    <property type="entry name" value="aroC"/>
    <property type="match status" value="1"/>
</dbReference>
<feature type="binding site" evidence="11">
    <location>
        <position position="53"/>
    </location>
    <ligand>
        <name>NADP(+)</name>
        <dbReference type="ChEBI" id="CHEBI:58349"/>
    </ligand>
</feature>
<evidence type="ECO:0000256" key="7">
    <source>
        <dbReference type="ARBA" id="ARBA00022827"/>
    </source>
</evidence>
<keyword evidence="7 11" id="KW-0274">FAD</keyword>
<comment type="similarity">
    <text evidence="2 11 12">Belongs to the chorismate synthase family.</text>
</comment>
<protein>
    <recommendedName>
        <fullName evidence="3 11">Chorismate synthase</fullName>
        <shortName evidence="11">CS</shortName>
        <ecNumber evidence="3 11">4.2.3.5</ecNumber>
    </recommendedName>
    <alternativeName>
        <fullName evidence="11">5-enolpyruvylshikimate-3-phosphate phospholyase</fullName>
    </alternativeName>
</protein>
<evidence type="ECO:0000256" key="10">
    <source>
        <dbReference type="ARBA" id="ARBA00023239"/>
    </source>
</evidence>
<dbReference type="NCBIfam" id="NF003793">
    <property type="entry name" value="PRK05382.1"/>
    <property type="match status" value="1"/>
</dbReference>
<proteinExistence type="inferred from homology"/>
<feature type="binding site" evidence="11">
    <location>
        <begin position="297"/>
        <end position="301"/>
    </location>
    <ligand>
        <name>FMN</name>
        <dbReference type="ChEBI" id="CHEBI:58210"/>
    </ligand>
</feature>
<comment type="cofactor">
    <cofactor evidence="11 12">
        <name>FMNH2</name>
        <dbReference type="ChEBI" id="CHEBI:57618"/>
    </cofactor>
    <text evidence="11 12">Reduced FMN (FMNH(2)).</text>
</comment>
<dbReference type="InterPro" id="IPR020541">
    <property type="entry name" value="Chorismate_synthase_CS"/>
</dbReference>
<evidence type="ECO:0000256" key="9">
    <source>
        <dbReference type="ARBA" id="ARBA00023141"/>
    </source>
</evidence>
<evidence type="ECO:0000256" key="3">
    <source>
        <dbReference type="ARBA" id="ARBA00013036"/>
    </source>
</evidence>
<dbReference type="InterPro" id="IPR035904">
    <property type="entry name" value="Chorismate_synth_AroC_sf"/>
</dbReference>
<feature type="binding site" evidence="11">
    <location>
        <position position="324"/>
    </location>
    <ligand>
        <name>FMN</name>
        <dbReference type="ChEBI" id="CHEBI:58210"/>
    </ligand>
</feature>
<keyword evidence="10 11" id="KW-0456">Lyase</keyword>
<evidence type="ECO:0000256" key="6">
    <source>
        <dbReference type="ARBA" id="ARBA00022643"/>
    </source>
</evidence>
<evidence type="ECO:0000256" key="5">
    <source>
        <dbReference type="ARBA" id="ARBA00022630"/>
    </source>
</evidence>
<dbReference type="GO" id="GO:0008652">
    <property type="term" value="P:amino acid biosynthetic process"/>
    <property type="evidence" value="ECO:0007669"/>
    <property type="project" value="UniProtKB-KW"/>
</dbReference>
<keyword evidence="6 11" id="KW-0288">FMN</keyword>
<dbReference type="HAMAP" id="MF_00300">
    <property type="entry name" value="Chorismate_synth"/>
    <property type="match status" value="1"/>
</dbReference>
<dbReference type="GO" id="GO:0004107">
    <property type="term" value="F:chorismate synthase activity"/>
    <property type="evidence" value="ECO:0007669"/>
    <property type="project" value="UniProtKB-UniRule"/>
</dbReference>
<comment type="function">
    <text evidence="11">Catalyzes the anti-1,4-elimination of the C-3 phosphate and the C-6 proR hydrogen from 5-enolpyruvylshikimate-3-phosphate (EPSP) to yield chorismate, which is the branch point compound that serves as the starting substrate for the three terminal pathways of aromatic amino acid biosynthesis. This reaction introduces a second double bond into the aromatic ring system.</text>
</comment>
<name>A0A975AHV9_9FIRM</name>
<evidence type="ECO:0000313" key="14">
    <source>
        <dbReference type="Proteomes" id="UP000663499"/>
    </source>
</evidence>
<accession>A0A975AHV9</accession>